<gene>
    <name evidence="2" type="ORF">AFUS01_LOCUS35450</name>
</gene>
<dbReference type="AlphaFoldDB" id="A0A8J2LMZ5"/>
<feature type="non-terminal residue" evidence="2">
    <location>
        <position position="1"/>
    </location>
</feature>
<sequence>GESSDSVEEGEGNAFRRRRKLNRKIKFGKGKKDVKTKHIISNGVIFDDSRRYEVVDFIFEFEEFMDEYDATEKKWIRLFRAAIQTTDAKFWRDNTKPIKSYKELRKSFYEHFWNGEQHTEARKTFLRLRINHSSSKKICAELRKWLHILAETDVPDHMLIETVYERIPKDLKVKFNSRARRDYHLFDKKLGELTKTEEYNDCPYEITPNTSSHSETPKKNHG</sequence>
<evidence type="ECO:0000313" key="3">
    <source>
        <dbReference type="Proteomes" id="UP000708208"/>
    </source>
</evidence>
<evidence type="ECO:0000313" key="2">
    <source>
        <dbReference type="EMBL" id="CAG7825335.1"/>
    </source>
</evidence>
<feature type="non-terminal residue" evidence="2">
    <location>
        <position position="222"/>
    </location>
</feature>
<dbReference type="Proteomes" id="UP000708208">
    <property type="component" value="Unassembled WGS sequence"/>
</dbReference>
<evidence type="ECO:0000256" key="1">
    <source>
        <dbReference type="SAM" id="MobiDB-lite"/>
    </source>
</evidence>
<name>A0A8J2LMZ5_9HEXA</name>
<protein>
    <submittedName>
        <fullName evidence="2">Uncharacterized protein</fullName>
    </submittedName>
</protein>
<comment type="caution">
    <text evidence="2">The sequence shown here is derived from an EMBL/GenBank/DDBJ whole genome shotgun (WGS) entry which is preliminary data.</text>
</comment>
<proteinExistence type="predicted"/>
<feature type="region of interest" description="Disordered" evidence="1">
    <location>
        <begin position="202"/>
        <end position="222"/>
    </location>
</feature>
<organism evidence="2 3">
    <name type="scientific">Allacma fusca</name>
    <dbReference type="NCBI Taxonomy" id="39272"/>
    <lineage>
        <taxon>Eukaryota</taxon>
        <taxon>Metazoa</taxon>
        <taxon>Ecdysozoa</taxon>
        <taxon>Arthropoda</taxon>
        <taxon>Hexapoda</taxon>
        <taxon>Collembola</taxon>
        <taxon>Symphypleona</taxon>
        <taxon>Sminthuridae</taxon>
        <taxon>Allacma</taxon>
    </lineage>
</organism>
<dbReference type="EMBL" id="CAJVCH010535827">
    <property type="protein sequence ID" value="CAG7825335.1"/>
    <property type="molecule type" value="Genomic_DNA"/>
</dbReference>
<keyword evidence="3" id="KW-1185">Reference proteome</keyword>
<accession>A0A8J2LMZ5</accession>
<reference evidence="2" key="1">
    <citation type="submission" date="2021-06" db="EMBL/GenBank/DDBJ databases">
        <authorList>
            <person name="Hodson N. C."/>
            <person name="Mongue J. A."/>
            <person name="Jaron S. K."/>
        </authorList>
    </citation>
    <scope>NUCLEOTIDE SEQUENCE</scope>
</reference>